<accession>A0A224YM45</accession>
<proteinExistence type="predicted"/>
<name>A0A224YM45_9ACAR</name>
<feature type="chain" id="PRO_5012691451" evidence="1">
    <location>
        <begin position="22"/>
        <end position="127"/>
    </location>
</feature>
<organism evidence="2">
    <name type="scientific">Rhipicephalus zambeziensis</name>
    <dbReference type="NCBI Taxonomy" id="60191"/>
    <lineage>
        <taxon>Eukaryota</taxon>
        <taxon>Metazoa</taxon>
        <taxon>Ecdysozoa</taxon>
        <taxon>Arthropoda</taxon>
        <taxon>Chelicerata</taxon>
        <taxon>Arachnida</taxon>
        <taxon>Acari</taxon>
        <taxon>Parasitiformes</taxon>
        <taxon>Ixodida</taxon>
        <taxon>Ixodoidea</taxon>
        <taxon>Ixodidae</taxon>
        <taxon>Rhipicephalinae</taxon>
        <taxon>Rhipicephalus</taxon>
        <taxon>Rhipicephalus</taxon>
    </lineage>
</organism>
<reference evidence="2" key="1">
    <citation type="journal article" date="2017" name="Parasit. Vectors">
        <title>Sialotranscriptomics of Rhipicephalus zambeziensis reveals intricate expression profiles of secretory proteins and suggests tight temporal transcriptional regulation during blood-feeding.</title>
        <authorList>
            <person name="de Castro M.H."/>
            <person name="de Klerk D."/>
            <person name="Pienaar R."/>
            <person name="Rees D.J.G."/>
            <person name="Mans B.J."/>
        </authorList>
    </citation>
    <scope>NUCLEOTIDE SEQUENCE</scope>
    <source>
        <tissue evidence="2">Salivary glands</tissue>
    </source>
</reference>
<dbReference type="EMBL" id="GFPF01004475">
    <property type="protein sequence ID" value="MAA15621.1"/>
    <property type="molecule type" value="Transcribed_RNA"/>
</dbReference>
<protein>
    <submittedName>
        <fullName evidence="2">Mucin</fullName>
    </submittedName>
</protein>
<feature type="signal peptide" evidence="1">
    <location>
        <begin position="1"/>
        <end position="21"/>
    </location>
</feature>
<evidence type="ECO:0000256" key="1">
    <source>
        <dbReference type="SAM" id="SignalP"/>
    </source>
</evidence>
<dbReference type="AlphaFoldDB" id="A0A224YM45"/>
<keyword evidence="1" id="KW-0732">Signal</keyword>
<evidence type="ECO:0000313" key="2">
    <source>
        <dbReference type="EMBL" id="MAA15621.1"/>
    </source>
</evidence>
<sequence length="127" mass="14761">MPSMVIITLVLATFAIYSVHMQEPPPSSDPNCNKMGDTSNVYTSCTFTCEGDEIIVLQSNEPCFLPGKKRFIRDNKEQRKYRKMRGWKVRAKIILSLQCKICESTDWDNANASRRKENDCYTWLHEF</sequence>